<evidence type="ECO:0000259" key="2">
    <source>
        <dbReference type="Pfam" id="PF07811"/>
    </source>
</evidence>
<evidence type="ECO:0000313" key="3">
    <source>
        <dbReference type="EMBL" id="KRO47770.1"/>
    </source>
</evidence>
<proteinExistence type="predicted"/>
<keyword evidence="1" id="KW-1133">Transmembrane helix</keyword>
<dbReference type="AlphaFoldDB" id="A0A0R2QJ28"/>
<accession>A0A0R2QJ28</accession>
<feature type="transmembrane region" description="Helical" evidence="1">
    <location>
        <begin position="17"/>
        <end position="38"/>
    </location>
</feature>
<sequence length="125" mass="13730">MRHRQSEPDSGQATVELALVMPLIIGLLLIILTVGLVVRDQLAVWHAASAGARAASISPDSPDVVQRAVEAEVQLRPLHLKIIRDEQLITVEVQYPRTINLWLIQHIIPPLTLSASVTMHVQDVG</sequence>
<organism evidence="3 4">
    <name type="scientific">Acidimicrobiia bacterium BACL6 MAG-120924-bin43</name>
    <dbReference type="NCBI Taxonomy" id="1655583"/>
    <lineage>
        <taxon>Bacteria</taxon>
        <taxon>Bacillati</taxon>
        <taxon>Actinomycetota</taxon>
        <taxon>Acidimicrobiia</taxon>
        <taxon>acIV cluster</taxon>
    </lineage>
</organism>
<dbReference type="EMBL" id="LIBJ01000132">
    <property type="protein sequence ID" value="KRO47770.1"/>
    <property type="molecule type" value="Genomic_DNA"/>
</dbReference>
<evidence type="ECO:0000313" key="4">
    <source>
        <dbReference type="Proteomes" id="UP000051017"/>
    </source>
</evidence>
<keyword evidence="1" id="KW-0812">Transmembrane</keyword>
<reference evidence="3 4" key="1">
    <citation type="submission" date="2015-10" db="EMBL/GenBank/DDBJ databases">
        <title>Metagenome-Assembled Genomes uncover a global brackish microbiome.</title>
        <authorList>
            <person name="Hugerth L.W."/>
            <person name="Larsson J."/>
            <person name="Alneberg J."/>
            <person name="Lindh M.V."/>
            <person name="Legrand C."/>
            <person name="Pinhassi J."/>
            <person name="Andersson A.F."/>
        </authorList>
    </citation>
    <scope>NUCLEOTIDE SEQUENCE [LARGE SCALE GENOMIC DNA]</scope>
    <source>
        <strain evidence="3">BACL6 MAG-120924-bin43</strain>
    </source>
</reference>
<name>A0A0R2QJ28_9ACTN</name>
<evidence type="ECO:0000256" key="1">
    <source>
        <dbReference type="SAM" id="Phobius"/>
    </source>
</evidence>
<protein>
    <recommendedName>
        <fullName evidence="2">TadE-like domain-containing protein</fullName>
    </recommendedName>
</protein>
<dbReference type="InterPro" id="IPR012495">
    <property type="entry name" value="TadE-like_dom"/>
</dbReference>
<comment type="caution">
    <text evidence="3">The sequence shown here is derived from an EMBL/GenBank/DDBJ whole genome shotgun (WGS) entry which is preliminary data.</text>
</comment>
<dbReference type="Proteomes" id="UP000051017">
    <property type="component" value="Unassembled WGS sequence"/>
</dbReference>
<keyword evidence="1" id="KW-0472">Membrane</keyword>
<feature type="domain" description="TadE-like" evidence="2">
    <location>
        <begin position="11"/>
        <end position="53"/>
    </location>
</feature>
<dbReference type="Pfam" id="PF07811">
    <property type="entry name" value="TadE"/>
    <property type="match status" value="1"/>
</dbReference>
<gene>
    <name evidence="3" type="ORF">ABR75_05020</name>
</gene>